<accession>A0AAV5ANI4</accession>
<dbReference type="Pfam" id="PF13391">
    <property type="entry name" value="HNH_2"/>
    <property type="match status" value="1"/>
</dbReference>
<name>A0AAV5ANI4_9AGAM</name>
<comment type="caution">
    <text evidence="2">The sequence shown here is derived from an EMBL/GenBank/DDBJ whole genome shotgun (WGS) entry which is preliminary data.</text>
</comment>
<proteinExistence type="predicted"/>
<dbReference type="Proteomes" id="UP001050691">
    <property type="component" value="Unassembled WGS sequence"/>
</dbReference>
<evidence type="ECO:0000259" key="1">
    <source>
        <dbReference type="Pfam" id="PF13391"/>
    </source>
</evidence>
<evidence type="ECO:0000313" key="2">
    <source>
        <dbReference type="EMBL" id="GJJ16035.1"/>
    </source>
</evidence>
<keyword evidence="3" id="KW-1185">Reference proteome</keyword>
<dbReference type="AlphaFoldDB" id="A0AAV5ANI4"/>
<feature type="domain" description="HNH nuclease" evidence="1">
    <location>
        <begin position="193"/>
        <end position="275"/>
    </location>
</feature>
<sequence>MADTHRRSSSFSDISDLFSGSLTPVSTLSNGSQLTKAANTAKGPKPTQDLVDKAERILASFEQDQNRLVYHQSNLPRSKTHNWVDPHVLLKVMLENAPNEHGQRYVASAIGECDGDTSALVDLSNTWLRYLLVPFKGNRSLASFPASEAATPTYNMETAHGLDPHLSNREPSMTQLVRMREGYQCPFTEYYHKGCAPPDAKALSLEVAHIVKRAIGIFDTTKHDGSLVTWDIIRNYVGWNAQRTQEVLEKLDTPLNGMLLDHYFHHEWDSFAWSLKPMLRANGELVPDTYEVEEMGHNQLPPIPKEDSTPANRQITFRDRGTDPTVQKYIPQSDKKLITKPRPLPDPELISLHRAICRVLHLSGAAEVIDSIFHDFGENGQQVPSAKIRTTDELDLMISTLAFSALSA</sequence>
<dbReference type="InterPro" id="IPR003615">
    <property type="entry name" value="HNH_nuc"/>
</dbReference>
<dbReference type="EMBL" id="BPWL01000012">
    <property type="protein sequence ID" value="GJJ16035.1"/>
    <property type="molecule type" value="Genomic_DNA"/>
</dbReference>
<evidence type="ECO:0000313" key="3">
    <source>
        <dbReference type="Proteomes" id="UP001050691"/>
    </source>
</evidence>
<protein>
    <recommendedName>
        <fullName evidence="1">HNH nuclease domain-containing protein</fullName>
    </recommendedName>
</protein>
<reference evidence="2" key="1">
    <citation type="submission" date="2021-10" db="EMBL/GenBank/DDBJ databases">
        <title>De novo Genome Assembly of Clathrus columnatus (Basidiomycota, Fungi) Using Illumina and Nanopore Sequence Data.</title>
        <authorList>
            <person name="Ogiso-Tanaka E."/>
            <person name="Itagaki H."/>
            <person name="Hosoya T."/>
            <person name="Hosaka K."/>
        </authorList>
    </citation>
    <scope>NUCLEOTIDE SEQUENCE</scope>
    <source>
        <strain evidence="2">MO-923</strain>
    </source>
</reference>
<gene>
    <name evidence="2" type="ORF">Clacol_010314</name>
</gene>
<organism evidence="2 3">
    <name type="scientific">Clathrus columnatus</name>
    <dbReference type="NCBI Taxonomy" id="1419009"/>
    <lineage>
        <taxon>Eukaryota</taxon>
        <taxon>Fungi</taxon>
        <taxon>Dikarya</taxon>
        <taxon>Basidiomycota</taxon>
        <taxon>Agaricomycotina</taxon>
        <taxon>Agaricomycetes</taxon>
        <taxon>Phallomycetidae</taxon>
        <taxon>Phallales</taxon>
        <taxon>Clathraceae</taxon>
        <taxon>Clathrus</taxon>
    </lineage>
</organism>